<feature type="compositionally biased region" description="Low complexity" evidence="1">
    <location>
        <begin position="11"/>
        <end position="21"/>
    </location>
</feature>
<protein>
    <submittedName>
        <fullName evidence="2">Uncharacterized protein</fullName>
    </submittedName>
</protein>
<feature type="compositionally biased region" description="Polar residues" evidence="1">
    <location>
        <begin position="1"/>
        <end position="10"/>
    </location>
</feature>
<dbReference type="Proteomes" id="UP000000763">
    <property type="component" value="Chromosome 6"/>
</dbReference>
<gene>
    <name evidence="2" type="primary">B1047H05.43</name>
</gene>
<accession>Q69KA6</accession>
<evidence type="ECO:0000256" key="1">
    <source>
        <dbReference type="SAM" id="MobiDB-lite"/>
    </source>
</evidence>
<sequence>MACSVTLESPTRTAAQGRTLAAAAATHPPPLFASPPPEFAAGQPSFFVLRVSLSFPSLRRFASAPEVFKKIN</sequence>
<reference evidence="3" key="2">
    <citation type="journal article" date="2008" name="Nucleic Acids Res.">
        <title>The rice annotation project database (RAP-DB): 2008 update.</title>
        <authorList>
            <consortium name="The rice annotation project (RAP)"/>
        </authorList>
    </citation>
    <scope>GENOME REANNOTATION</scope>
    <source>
        <strain evidence="3">cv. Nipponbare</strain>
    </source>
</reference>
<proteinExistence type="predicted"/>
<dbReference type="AlphaFoldDB" id="Q69KA6"/>
<evidence type="ECO:0000313" key="2">
    <source>
        <dbReference type="EMBL" id="BAD34201.1"/>
    </source>
</evidence>
<name>Q69KA6_ORYSJ</name>
<organism evidence="2 3">
    <name type="scientific">Oryza sativa subsp. japonica</name>
    <name type="common">Rice</name>
    <dbReference type="NCBI Taxonomy" id="39947"/>
    <lineage>
        <taxon>Eukaryota</taxon>
        <taxon>Viridiplantae</taxon>
        <taxon>Streptophyta</taxon>
        <taxon>Embryophyta</taxon>
        <taxon>Tracheophyta</taxon>
        <taxon>Spermatophyta</taxon>
        <taxon>Magnoliopsida</taxon>
        <taxon>Liliopsida</taxon>
        <taxon>Poales</taxon>
        <taxon>Poaceae</taxon>
        <taxon>BOP clade</taxon>
        <taxon>Oryzoideae</taxon>
        <taxon>Oryzeae</taxon>
        <taxon>Oryzinae</taxon>
        <taxon>Oryza</taxon>
        <taxon>Oryza sativa</taxon>
    </lineage>
</organism>
<reference evidence="3" key="1">
    <citation type="journal article" date="2005" name="Nature">
        <title>The map-based sequence of the rice genome.</title>
        <authorList>
            <consortium name="International rice genome sequencing project (IRGSP)"/>
            <person name="Matsumoto T."/>
            <person name="Wu J."/>
            <person name="Kanamori H."/>
            <person name="Katayose Y."/>
            <person name="Fujisawa M."/>
            <person name="Namiki N."/>
            <person name="Mizuno H."/>
            <person name="Yamamoto K."/>
            <person name="Antonio B.A."/>
            <person name="Baba T."/>
            <person name="Sakata K."/>
            <person name="Nagamura Y."/>
            <person name="Aoki H."/>
            <person name="Arikawa K."/>
            <person name="Arita K."/>
            <person name="Bito T."/>
            <person name="Chiden Y."/>
            <person name="Fujitsuka N."/>
            <person name="Fukunaka R."/>
            <person name="Hamada M."/>
            <person name="Harada C."/>
            <person name="Hayashi A."/>
            <person name="Hijishita S."/>
            <person name="Honda M."/>
            <person name="Hosokawa S."/>
            <person name="Ichikawa Y."/>
            <person name="Idonuma A."/>
            <person name="Iijima M."/>
            <person name="Ikeda M."/>
            <person name="Ikeno M."/>
            <person name="Ito K."/>
            <person name="Ito S."/>
            <person name="Ito T."/>
            <person name="Ito Y."/>
            <person name="Ito Y."/>
            <person name="Iwabuchi A."/>
            <person name="Kamiya K."/>
            <person name="Karasawa W."/>
            <person name="Kurita K."/>
            <person name="Katagiri S."/>
            <person name="Kikuta A."/>
            <person name="Kobayashi H."/>
            <person name="Kobayashi N."/>
            <person name="Machita K."/>
            <person name="Maehara T."/>
            <person name="Masukawa M."/>
            <person name="Mizubayashi T."/>
            <person name="Mukai Y."/>
            <person name="Nagasaki H."/>
            <person name="Nagata Y."/>
            <person name="Naito S."/>
            <person name="Nakashima M."/>
            <person name="Nakama Y."/>
            <person name="Nakamichi Y."/>
            <person name="Nakamura M."/>
            <person name="Meguro A."/>
            <person name="Negishi M."/>
            <person name="Ohta I."/>
            <person name="Ohta T."/>
            <person name="Okamoto M."/>
            <person name="Ono N."/>
            <person name="Saji S."/>
            <person name="Sakaguchi M."/>
            <person name="Sakai K."/>
            <person name="Shibata M."/>
            <person name="Shimokawa T."/>
            <person name="Song J."/>
            <person name="Takazaki Y."/>
            <person name="Terasawa K."/>
            <person name="Tsugane M."/>
            <person name="Tsuji K."/>
            <person name="Ueda S."/>
            <person name="Waki K."/>
            <person name="Yamagata H."/>
            <person name="Yamamoto M."/>
            <person name="Yamamoto S."/>
            <person name="Yamane H."/>
            <person name="Yoshiki S."/>
            <person name="Yoshihara R."/>
            <person name="Yukawa K."/>
            <person name="Zhong H."/>
            <person name="Yano M."/>
            <person name="Yuan Q."/>
            <person name="Ouyang S."/>
            <person name="Liu J."/>
            <person name="Jones K.M."/>
            <person name="Gansberger K."/>
            <person name="Moffat K."/>
            <person name="Hill J."/>
            <person name="Bera J."/>
            <person name="Fadrosh D."/>
            <person name="Jin S."/>
            <person name="Johri S."/>
            <person name="Kim M."/>
            <person name="Overton L."/>
            <person name="Reardon M."/>
            <person name="Tsitrin T."/>
            <person name="Vuong H."/>
            <person name="Weaver B."/>
            <person name="Ciecko A."/>
            <person name="Tallon L."/>
            <person name="Jackson J."/>
            <person name="Pai G."/>
            <person name="Aken S.V."/>
            <person name="Utterback T."/>
            <person name="Reidmuller S."/>
            <person name="Feldblyum T."/>
            <person name="Hsiao J."/>
            <person name="Zismann V."/>
            <person name="Iobst S."/>
            <person name="de Vazeille A.R."/>
            <person name="Buell C.R."/>
            <person name="Ying K."/>
            <person name="Li Y."/>
            <person name="Lu T."/>
            <person name="Huang Y."/>
            <person name="Zhao Q."/>
            <person name="Feng Q."/>
            <person name="Zhang L."/>
            <person name="Zhu J."/>
            <person name="Weng Q."/>
            <person name="Mu J."/>
            <person name="Lu Y."/>
            <person name="Fan D."/>
            <person name="Liu Y."/>
            <person name="Guan J."/>
            <person name="Zhang Y."/>
            <person name="Yu S."/>
            <person name="Liu X."/>
            <person name="Zhang Y."/>
            <person name="Hong G."/>
            <person name="Han B."/>
            <person name="Choisne N."/>
            <person name="Demange N."/>
            <person name="Orjeda G."/>
            <person name="Samain S."/>
            <person name="Cattolico L."/>
            <person name="Pelletier E."/>
            <person name="Couloux A."/>
            <person name="Segurens B."/>
            <person name="Wincker P."/>
            <person name="D'Hont A."/>
            <person name="Scarpelli C."/>
            <person name="Weissenbach J."/>
            <person name="Salanoubat M."/>
            <person name="Quetier F."/>
            <person name="Yu Y."/>
            <person name="Kim H.R."/>
            <person name="Rambo T."/>
            <person name="Currie J."/>
            <person name="Collura K."/>
            <person name="Luo M."/>
            <person name="Yang T."/>
            <person name="Ammiraju J.S.S."/>
            <person name="Engler F."/>
            <person name="Soderlund C."/>
            <person name="Wing R.A."/>
            <person name="Palmer L.E."/>
            <person name="de la Bastide M."/>
            <person name="Spiegel L."/>
            <person name="Nascimento L."/>
            <person name="Zutavern T."/>
            <person name="O'Shaughnessy A."/>
            <person name="Dike S."/>
            <person name="Dedhia N."/>
            <person name="Preston R."/>
            <person name="Balija V."/>
            <person name="McCombie W.R."/>
            <person name="Chow T."/>
            <person name="Chen H."/>
            <person name="Chung M."/>
            <person name="Chen C."/>
            <person name="Shaw J."/>
            <person name="Wu H."/>
            <person name="Hsiao K."/>
            <person name="Chao Y."/>
            <person name="Chu M."/>
            <person name="Cheng C."/>
            <person name="Hour A."/>
            <person name="Lee P."/>
            <person name="Lin S."/>
            <person name="Lin Y."/>
            <person name="Liou J."/>
            <person name="Liu S."/>
            <person name="Hsing Y."/>
            <person name="Raghuvanshi S."/>
            <person name="Mohanty A."/>
            <person name="Bharti A.K."/>
            <person name="Gaur A."/>
            <person name="Gupta V."/>
            <person name="Kumar D."/>
            <person name="Ravi V."/>
            <person name="Vij S."/>
            <person name="Kapur A."/>
            <person name="Khurana P."/>
            <person name="Khurana P."/>
            <person name="Khurana J.P."/>
            <person name="Tyagi A.K."/>
            <person name="Gaikwad K."/>
            <person name="Singh A."/>
            <person name="Dalal V."/>
            <person name="Srivastava S."/>
            <person name="Dixit A."/>
            <person name="Pal A.K."/>
            <person name="Ghazi I.A."/>
            <person name="Yadav M."/>
            <person name="Pandit A."/>
            <person name="Bhargava A."/>
            <person name="Sureshbabu K."/>
            <person name="Batra K."/>
            <person name="Sharma T.R."/>
            <person name="Mohapatra T."/>
            <person name="Singh N.K."/>
            <person name="Messing J."/>
            <person name="Nelson A.B."/>
            <person name="Fuks G."/>
            <person name="Kavchok S."/>
            <person name="Keizer G."/>
            <person name="Linton E."/>
            <person name="Llaca V."/>
            <person name="Song R."/>
            <person name="Tanyolac B."/>
            <person name="Young S."/>
            <person name="Ho-Il K."/>
            <person name="Hahn J.H."/>
            <person name="Sangsakoo G."/>
            <person name="Vanavichit A."/>
            <person name="de Mattos Luiz.A.T."/>
            <person name="Zimmer P.D."/>
            <person name="Malone G."/>
            <person name="Dellagostin O."/>
            <person name="de Oliveira A.C."/>
            <person name="Bevan M."/>
            <person name="Bancroft I."/>
            <person name="Minx P."/>
            <person name="Cordum H."/>
            <person name="Wilson R."/>
            <person name="Cheng Z."/>
            <person name="Jin W."/>
            <person name="Jiang J."/>
            <person name="Leong S.A."/>
            <person name="Iwama H."/>
            <person name="Gojobori T."/>
            <person name="Itoh T."/>
            <person name="Niimura Y."/>
            <person name="Fujii Y."/>
            <person name="Habara T."/>
            <person name="Sakai H."/>
            <person name="Sato Y."/>
            <person name="Wilson G."/>
            <person name="Kumar K."/>
            <person name="McCouch S."/>
            <person name="Juretic N."/>
            <person name="Hoen D."/>
            <person name="Wright S."/>
            <person name="Bruskiewich R."/>
            <person name="Bureau T."/>
            <person name="Miyao A."/>
            <person name="Hirochika H."/>
            <person name="Nishikawa T."/>
            <person name="Kadowaki K."/>
            <person name="Sugiura M."/>
            <person name="Burr B."/>
            <person name="Sasaki T."/>
        </authorList>
    </citation>
    <scope>NUCLEOTIDE SEQUENCE [LARGE SCALE GENOMIC DNA]</scope>
    <source>
        <strain evidence="3">cv. Nipponbare</strain>
    </source>
</reference>
<feature type="region of interest" description="Disordered" evidence="1">
    <location>
        <begin position="1"/>
        <end position="21"/>
    </location>
</feature>
<evidence type="ECO:0000313" key="3">
    <source>
        <dbReference type="Proteomes" id="UP000000763"/>
    </source>
</evidence>
<dbReference type="EMBL" id="AP005966">
    <property type="protein sequence ID" value="BAD34201.1"/>
    <property type="molecule type" value="Genomic_DNA"/>
</dbReference>